<sequence>MPIKQRFSRILSRKSQSSESPPSAHQSQSLPESATDPTTAAQESSRATREQQAEVPGSAGRDGTAPGRDTPTTLNSSSNESRKSKRDSTATTAASSETSGKVSSNLSRSLPWRRRKTVTPKEQQVSYDTGTAEPAPAKEKSEKSDADSGRKSRWFLGVRNNRDSRNKQTSDQRQQQQKEPKDGRQQQQQRRRHPSERPLTEMNLRHQEMLSHFKMEFGRGRRRPSLGGRSSFSGISPRTSWRPGAENEM</sequence>
<evidence type="ECO:0000313" key="2">
    <source>
        <dbReference type="EMBL" id="KAL1870528.1"/>
    </source>
</evidence>
<feature type="compositionally biased region" description="Basic and acidic residues" evidence="1">
    <location>
        <begin position="136"/>
        <end position="150"/>
    </location>
</feature>
<dbReference type="Proteomes" id="UP001586593">
    <property type="component" value="Unassembled WGS sequence"/>
</dbReference>
<feature type="compositionally biased region" description="Low complexity" evidence="1">
    <location>
        <begin position="89"/>
        <end position="99"/>
    </location>
</feature>
<comment type="caution">
    <text evidence="2">The sequence shown here is derived from an EMBL/GenBank/DDBJ whole genome shotgun (WGS) entry which is preliminary data.</text>
</comment>
<feature type="compositionally biased region" description="Basic and acidic residues" evidence="1">
    <location>
        <begin position="195"/>
        <end position="219"/>
    </location>
</feature>
<evidence type="ECO:0000313" key="3">
    <source>
        <dbReference type="Proteomes" id="UP001586593"/>
    </source>
</evidence>
<protein>
    <submittedName>
        <fullName evidence="2">Uncharacterized protein</fullName>
    </submittedName>
</protein>
<feature type="compositionally biased region" description="Low complexity" evidence="1">
    <location>
        <begin position="13"/>
        <end position="29"/>
    </location>
</feature>
<feature type="region of interest" description="Disordered" evidence="1">
    <location>
        <begin position="1"/>
        <end position="249"/>
    </location>
</feature>
<proteinExistence type="predicted"/>
<organism evidence="2 3">
    <name type="scientific">Phialemonium thermophilum</name>
    <dbReference type="NCBI Taxonomy" id="223376"/>
    <lineage>
        <taxon>Eukaryota</taxon>
        <taxon>Fungi</taxon>
        <taxon>Dikarya</taxon>
        <taxon>Ascomycota</taxon>
        <taxon>Pezizomycotina</taxon>
        <taxon>Sordariomycetes</taxon>
        <taxon>Sordariomycetidae</taxon>
        <taxon>Cephalothecales</taxon>
        <taxon>Cephalothecaceae</taxon>
        <taxon>Phialemonium</taxon>
    </lineage>
</organism>
<evidence type="ECO:0000256" key="1">
    <source>
        <dbReference type="SAM" id="MobiDB-lite"/>
    </source>
</evidence>
<feature type="compositionally biased region" description="Polar residues" evidence="1">
    <location>
        <begin position="30"/>
        <end position="45"/>
    </location>
</feature>
<accession>A0ABR3X3L9</accession>
<feature type="compositionally biased region" description="Basic and acidic residues" evidence="1">
    <location>
        <begin position="160"/>
        <end position="184"/>
    </location>
</feature>
<gene>
    <name evidence="2" type="ORF">VTK73DRAFT_2602</name>
</gene>
<dbReference type="EMBL" id="JAZHXJ010000174">
    <property type="protein sequence ID" value="KAL1870528.1"/>
    <property type="molecule type" value="Genomic_DNA"/>
</dbReference>
<name>A0ABR3X3L9_9PEZI</name>
<feature type="compositionally biased region" description="Polar residues" evidence="1">
    <location>
        <begin position="120"/>
        <end position="129"/>
    </location>
</feature>
<feature type="compositionally biased region" description="Low complexity" evidence="1">
    <location>
        <begin position="225"/>
        <end position="234"/>
    </location>
</feature>
<keyword evidence="3" id="KW-1185">Reference proteome</keyword>
<reference evidence="2 3" key="1">
    <citation type="journal article" date="2024" name="Commun. Biol.">
        <title>Comparative genomic analysis of thermophilic fungi reveals convergent evolutionary adaptations and gene losses.</title>
        <authorList>
            <person name="Steindorff A.S."/>
            <person name="Aguilar-Pontes M.V."/>
            <person name="Robinson A.J."/>
            <person name="Andreopoulos B."/>
            <person name="LaButti K."/>
            <person name="Kuo A."/>
            <person name="Mondo S."/>
            <person name="Riley R."/>
            <person name="Otillar R."/>
            <person name="Haridas S."/>
            <person name="Lipzen A."/>
            <person name="Grimwood J."/>
            <person name="Schmutz J."/>
            <person name="Clum A."/>
            <person name="Reid I.D."/>
            <person name="Moisan M.C."/>
            <person name="Butler G."/>
            <person name="Nguyen T.T.M."/>
            <person name="Dewar K."/>
            <person name="Conant G."/>
            <person name="Drula E."/>
            <person name="Henrissat B."/>
            <person name="Hansel C."/>
            <person name="Singer S."/>
            <person name="Hutchinson M.I."/>
            <person name="de Vries R.P."/>
            <person name="Natvig D.O."/>
            <person name="Powell A.J."/>
            <person name="Tsang A."/>
            <person name="Grigoriev I.V."/>
        </authorList>
    </citation>
    <scope>NUCLEOTIDE SEQUENCE [LARGE SCALE GENOMIC DNA]</scope>
    <source>
        <strain evidence="2 3">ATCC 24622</strain>
    </source>
</reference>